<keyword evidence="2" id="KW-1185">Reference proteome</keyword>
<dbReference type="EMBL" id="RXNT01000010">
    <property type="protein sequence ID" value="RTR30444.1"/>
    <property type="molecule type" value="Genomic_DNA"/>
</dbReference>
<dbReference type="AlphaFoldDB" id="A0A3S0KMZ0"/>
<dbReference type="OrthoDB" id="2959323at2"/>
<accession>A0A3S0KMZ0</accession>
<dbReference type="Proteomes" id="UP000271374">
    <property type="component" value="Unassembled WGS sequence"/>
</dbReference>
<gene>
    <name evidence="1" type="ORF">EKG37_13145</name>
</gene>
<evidence type="ECO:0000313" key="2">
    <source>
        <dbReference type="Proteomes" id="UP000271374"/>
    </source>
</evidence>
<comment type="caution">
    <text evidence="1">The sequence shown here is derived from an EMBL/GenBank/DDBJ whole genome shotgun (WGS) entry which is preliminary data.</text>
</comment>
<protein>
    <submittedName>
        <fullName evidence="1">Uncharacterized protein</fullName>
    </submittedName>
</protein>
<sequence>MTYIIEDANVLKEDKLERISLLIKDERFHSLRSTFKRFTHMRVNANSFIMTKPHILFSPQIPEDASFPMMKQYYIEEFLNKGCTMFLTYVEVEKEHLLKPILNKMKTRLLNSPIDYCIGVRIQPKLLTPSFLRNCRREKVPAIFVEVEDDEMLERLPWGWLREAMFPYNSPLIPIFKADKARMKNRAKLRWTSLLYEEKIPFIEDELVPYGPISHLHLCKMGIYPLKSGIHQGGEVSYNFYAKEDMGNNIMEEELFQKYNDRLKVTVHKGTVIRAGLDVLFRPGFGEHVVINTPNFFIME</sequence>
<organism evidence="1 2">
    <name type="scientific">Bacillus yapensis</name>
    <dbReference type="NCBI Taxonomy" id="2492960"/>
    <lineage>
        <taxon>Bacteria</taxon>
        <taxon>Bacillati</taxon>
        <taxon>Bacillota</taxon>
        <taxon>Bacilli</taxon>
        <taxon>Bacillales</taxon>
        <taxon>Bacillaceae</taxon>
        <taxon>Bacillus</taxon>
    </lineage>
</organism>
<reference evidence="1 2" key="1">
    <citation type="submission" date="2018-12" db="EMBL/GenBank/DDBJ databases">
        <title>Bacillus yapensis draft genome sequence.</title>
        <authorList>
            <person name="Yu L."/>
            <person name="Xu X."/>
            <person name="Tang X."/>
        </authorList>
    </citation>
    <scope>NUCLEOTIDE SEQUENCE [LARGE SCALE GENOMIC DNA]</scope>
    <source>
        <strain evidence="1 2">XXST-01</strain>
    </source>
</reference>
<name>A0A3S0KMZ0_9BACI</name>
<evidence type="ECO:0000313" key="1">
    <source>
        <dbReference type="EMBL" id="RTR30444.1"/>
    </source>
</evidence>
<proteinExistence type="predicted"/>